<proteinExistence type="predicted"/>
<keyword evidence="2" id="KW-1185">Reference proteome</keyword>
<evidence type="ECO:0000313" key="1">
    <source>
        <dbReference type="EMBL" id="GBL94633.1"/>
    </source>
</evidence>
<comment type="caution">
    <text evidence="1">The sequence shown here is derived from an EMBL/GenBank/DDBJ whole genome shotgun (WGS) entry which is preliminary data.</text>
</comment>
<reference evidence="1 2" key="1">
    <citation type="journal article" date="2019" name="Sci. Rep.">
        <title>Orb-weaving spider Araneus ventricosus genome elucidates the spidroin gene catalogue.</title>
        <authorList>
            <person name="Kono N."/>
            <person name="Nakamura H."/>
            <person name="Ohtoshi R."/>
            <person name="Moran D.A.P."/>
            <person name="Shinohara A."/>
            <person name="Yoshida Y."/>
            <person name="Fujiwara M."/>
            <person name="Mori M."/>
            <person name="Tomita M."/>
            <person name="Arakawa K."/>
        </authorList>
    </citation>
    <scope>NUCLEOTIDE SEQUENCE [LARGE SCALE GENOMIC DNA]</scope>
</reference>
<protein>
    <submittedName>
        <fullName evidence="1">Uncharacterized protein</fullName>
    </submittedName>
</protein>
<dbReference type="Proteomes" id="UP000499080">
    <property type="component" value="Unassembled WGS sequence"/>
</dbReference>
<dbReference type="AlphaFoldDB" id="A0A4Y2BRQ5"/>
<name>A0A4Y2BRQ5_ARAVE</name>
<organism evidence="1 2">
    <name type="scientific">Araneus ventricosus</name>
    <name type="common">Orbweaver spider</name>
    <name type="synonym">Epeira ventricosa</name>
    <dbReference type="NCBI Taxonomy" id="182803"/>
    <lineage>
        <taxon>Eukaryota</taxon>
        <taxon>Metazoa</taxon>
        <taxon>Ecdysozoa</taxon>
        <taxon>Arthropoda</taxon>
        <taxon>Chelicerata</taxon>
        <taxon>Arachnida</taxon>
        <taxon>Araneae</taxon>
        <taxon>Araneomorphae</taxon>
        <taxon>Entelegynae</taxon>
        <taxon>Araneoidea</taxon>
        <taxon>Araneidae</taxon>
        <taxon>Araneus</taxon>
    </lineage>
</organism>
<sequence>CPDVRCCFEGKLPDIVNYVSTWSGYQNFKKVDSKGAEELLDYFRKRLYEIGAACNISPEDSTTLYRNFQLILCRKTKDGPFA</sequence>
<gene>
    <name evidence="1" type="ORF">AVEN_246704_1</name>
</gene>
<feature type="non-terminal residue" evidence="1">
    <location>
        <position position="1"/>
    </location>
</feature>
<dbReference type="EMBL" id="BGPR01084240">
    <property type="protein sequence ID" value="GBL94633.1"/>
    <property type="molecule type" value="Genomic_DNA"/>
</dbReference>
<accession>A0A4Y2BRQ5</accession>
<evidence type="ECO:0000313" key="2">
    <source>
        <dbReference type="Proteomes" id="UP000499080"/>
    </source>
</evidence>